<proteinExistence type="predicted"/>
<gene>
    <name evidence="1" type="ORF">JOF47_001354</name>
</gene>
<organism evidence="1 2">
    <name type="scientific">Paeniglutamicibacter kerguelensis</name>
    <dbReference type="NCBI Taxonomy" id="254788"/>
    <lineage>
        <taxon>Bacteria</taxon>
        <taxon>Bacillati</taxon>
        <taxon>Actinomycetota</taxon>
        <taxon>Actinomycetes</taxon>
        <taxon>Micrococcales</taxon>
        <taxon>Micrococcaceae</taxon>
        <taxon>Paeniglutamicibacter</taxon>
    </lineage>
</organism>
<evidence type="ECO:0000313" key="1">
    <source>
        <dbReference type="EMBL" id="MBP2385843.1"/>
    </source>
</evidence>
<comment type="caution">
    <text evidence="1">The sequence shown here is derived from an EMBL/GenBank/DDBJ whole genome shotgun (WGS) entry which is preliminary data.</text>
</comment>
<keyword evidence="2" id="KW-1185">Reference proteome</keyword>
<reference evidence="1 2" key="1">
    <citation type="submission" date="2021-03" db="EMBL/GenBank/DDBJ databases">
        <title>Sequencing the genomes of 1000 actinobacteria strains.</title>
        <authorList>
            <person name="Klenk H.-P."/>
        </authorList>
    </citation>
    <scope>NUCLEOTIDE SEQUENCE [LARGE SCALE GENOMIC DNA]</scope>
    <source>
        <strain evidence="1 2">DSM 15797</strain>
    </source>
</reference>
<dbReference type="EMBL" id="JAGIOF010000001">
    <property type="protein sequence ID" value="MBP2385843.1"/>
    <property type="molecule type" value="Genomic_DNA"/>
</dbReference>
<accession>A0ABS4XBJ7</accession>
<evidence type="ECO:0000313" key="2">
    <source>
        <dbReference type="Proteomes" id="UP001296993"/>
    </source>
</evidence>
<protein>
    <submittedName>
        <fullName evidence="1">Uncharacterized protein</fullName>
    </submittedName>
</protein>
<name>A0ABS4XBJ7_9MICC</name>
<dbReference type="Proteomes" id="UP001296993">
    <property type="component" value="Unassembled WGS sequence"/>
</dbReference>
<sequence length="81" mass="9167">MGSRPNCDPCQSDEYLVFEHVRIVVDPARLASPMWELEFWCGECETFYGFTTLHPPKDPHVVRTGIMTLTRSANAGSIKHS</sequence>